<keyword evidence="3" id="KW-1185">Reference proteome</keyword>
<accession>A0A6H5GBG8</accession>
<organism evidence="2 3">
    <name type="scientific">Nesidiocoris tenuis</name>
    <dbReference type="NCBI Taxonomy" id="355587"/>
    <lineage>
        <taxon>Eukaryota</taxon>
        <taxon>Metazoa</taxon>
        <taxon>Ecdysozoa</taxon>
        <taxon>Arthropoda</taxon>
        <taxon>Hexapoda</taxon>
        <taxon>Insecta</taxon>
        <taxon>Pterygota</taxon>
        <taxon>Neoptera</taxon>
        <taxon>Paraneoptera</taxon>
        <taxon>Hemiptera</taxon>
        <taxon>Heteroptera</taxon>
        <taxon>Panheteroptera</taxon>
        <taxon>Cimicomorpha</taxon>
        <taxon>Miridae</taxon>
        <taxon>Dicyphina</taxon>
        <taxon>Nesidiocoris</taxon>
    </lineage>
</organism>
<feature type="region of interest" description="Disordered" evidence="1">
    <location>
        <begin position="1"/>
        <end position="21"/>
    </location>
</feature>
<dbReference type="AlphaFoldDB" id="A0A6H5GBG8"/>
<sequence length="239" mass="26322">MSMTSIRHPLSDSKTGPNWKPVSDTLGNQFNFVIPSKTSQSTNQHLGSEDLPGCVIAIKIDRNDKLRAILKIAAAAALLMSKRPEEQKKTRIQKKVLDGPGALRTDATMRDAARAIRARLVCVVCLLILPTFAGGCPCFGQLAPSSKNTCSLGNPLNRELIWIHEKGKLVLFASCRFRVSVYSCTRTLSIPIFSFHSSRTTPTLVNRLTGHFTTGRSPICIAELPNEQTSQPRPSFQYQ</sequence>
<proteinExistence type="predicted"/>
<gene>
    <name evidence="2" type="ORF">NTEN_LOCUS6561</name>
</gene>
<reference evidence="2 3" key="1">
    <citation type="submission" date="2020-02" db="EMBL/GenBank/DDBJ databases">
        <authorList>
            <person name="Ferguson B K."/>
        </authorList>
    </citation>
    <scope>NUCLEOTIDE SEQUENCE [LARGE SCALE GENOMIC DNA]</scope>
</reference>
<evidence type="ECO:0000313" key="3">
    <source>
        <dbReference type="Proteomes" id="UP000479000"/>
    </source>
</evidence>
<name>A0A6H5GBG8_9HEMI</name>
<evidence type="ECO:0000256" key="1">
    <source>
        <dbReference type="SAM" id="MobiDB-lite"/>
    </source>
</evidence>
<evidence type="ECO:0000313" key="2">
    <source>
        <dbReference type="EMBL" id="CAB0000774.1"/>
    </source>
</evidence>
<dbReference type="EMBL" id="CADCXU010009899">
    <property type="protein sequence ID" value="CAB0000774.1"/>
    <property type="molecule type" value="Genomic_DNA"/>
</dbReference>
<dbReference type="Proteomes" id="UP000479000">
    <property type="component" value="Unassembled WGS sequence"/>
</dbReference>
<protein>
    <submittedName>
        <fullName evidence="2">Uncharacterized protein</fullName>
    </submittedName>
</protein>